<evidence type="ECO:0000313" key="3">
    <source>
        <dbReference type="Proteomes" id="UP000093898"/>
    </source>
</evidence>
<keyword evidence="1" id="KW-0732">Signal</keyword>
<proteinExistence type="predicted"/>
<protein>
    <submittedName>
        <fullName evidence="2">Uncharacterized protein</fullName>
    </submittedName>
</protein>
<organism evidence="2 3">
    <name type="scientific">Mycolicibacterium mucogenicum</name>
    <name type="common">Mycobacterium mucogenicum</name>
    <dbReference type="NCBI Taxonomy" id="56689"/>
    <lineage>
        <taxon>Bacteria</taxon>
        <taxon>Bacillati</taxon>
        <taxon>Actinomycetota</taxon>
        <taxon>Actinomycetes</taxon>
        <taxon>Mycobacteriales</taxon>
        <taxon>Mycobacteriaceae</taxon>
        <taxon>Mycolicibacterium</taxon>
    </lineage>
</organism>
<gene>
    <name evidence="2" type="ORF">A5630_20875</name>
</gene>
<evidence type="ECO:0000313" key="2">
    <source>
        <dbReference type="EMBL" id="OBJ42503.1"/>
    </source>
</evidence>
<dbReference type="EMBL" id="LZLC01000100">
    <property type="protein sequence ID" value="OBJ42503.1"/>
    <property type="molecule type" value="Genomic_DNA"/>
</dbReference>
<dbReference type="Proteomes" id="UP000093898">
    <property type="component" value="Unassembled WGS sequence"/>
</dbReference>
<dbReference type="AlphaFoldDB" id="A0A1A3H4E9"/>
<sequence length="142" mass="14659">MPVSVSIFIAAAIALAPAAAADTADTVRTAVGGARGDCRPLRPSPMMDQAAAQINKTTDDWINFTSRSLPETDALPVLKDLGYGGSTSAILSAASATEVGVVKATLLQGYAKIPDCSYSDIGVSTTYNQRKRLILTTVVLAG</sequence>
<name>A0A1A3H4E9_MYCMU</name>
<comment type="caution">
    <text evidence="2">The sequence shown here is derived from an EMBL/GenBank/DDBJ whole genome shotgun (WGS) entry which is preliminary data.</text>
</comment>
<reference evidence="2 3" key="1">
    <citation type="submission" date="2016-06" db="EMBL/GenBank/DDBJ databases">
        <authorList>
            <person name="Kjaerup R.B."/>
            <person name="Dalgaard T.S."/>
            <person name="Juul-Madsen H.R."/>
        </authorList>
    </citation>
    <scope>NUCLEOTIDE SEQUENCE [LARGE SCALE GENOMIC DNA]</scope>
    <source>
        <strain evidence="2 3">1127319.6</strain>
    </source>
</reference>
<feature type="chain" id="PRO_5008323529" evidence="1">
    <location>
        <begin position="21"/>
        <end position="142"/>
    </location>
</feature>
<evidence type="ECO:0000256" key="1">
    <source>
        <dbReference type="SAM" id="SignalP"/>
    </source>
</evidence>
<accession>A0A1A3H4E9</accession>
<feature type="signal peptide" evidence="1">
    <location>
        <begin position="1"/>
        <end position="20"/>
    </location>
</feature>